<evidence type="ECO:0000256" key="2">
    <source>
        <dbReference type="ARBA" id="ARBA00004141"/>
    </source>
</evidence>
<protein>
    <recommendedName>
        <fullName evidence="19">Cytochrome b561 domain-containing protein</fullName>
    </recommendedName>
</protein>
<feature type="domain" description="Ubiquitin-like protease family profile" evidence="15">
    <location>
        <begin position="563"/>
        <end position="754"/>
    </location>
</feature>
<keyword evidence="5" id="KW-0349">Heme</keyword>
<dbReference type="GO" id="GO:0008234">
    <property type="term" value="F:cysteine-type peptidase activity"/>
    <property type="evidence" value="ECO:0007669"/>
    <property type="project" value="InterPro"/>
</dbReference>
<evidence type="ECO:0000256" key="3">
    <source>
        <dbReference type="ARBA" id="ARBA00005234"/>
    </source>
</evidence>
<evidence type="ECO:0000313" key="17">
    <source>
        <dbReference type="EMBL" id="CAD6230422.1"/>
    </source>
</evidence>
<dbReference type="OrthoDB" id="19261at2759"/>
<feature type="transmembrane region" description="Helical" evidence="14">
    <location>
        <begin position="200"/>
        <end position="223"/>
    </location>
</feature>
<dbReference type="InterPro" id="IPR045150">
    <property type="entry name" value="CYB561D1/2"/>
</dbReference>
<evidence type="ECO:0000256" key="9">
    <source>
        <dbReference type="ARBA" id="ARBA00022801"/>
    </source>
</evidence>
<dbReference type="PANTHER" id="PTHR15422:SF36">
    <property type="entry name" value="CYTOCHROME B561 DOMAIN-CONTAINING PROTEIN"/>
    <property type="match status" value="1"/>
</dbReference>
<dbReference type="PROSITE" id="PS50600">
    <property type="entry name" value="ULP_PROTEASE"/>
    <property type="match status" value="1"/>
</dbReference>
<feature type="transmembrane region" description="Helical" evidence="14">
    <location>
        <begin position="133"/>
        <end position="158"/>
    </location>
</feature>
<keyword evidence="10" id="KW-0249">Electron transport</keyword>
<feature type="transmembrane region" description="Helical" evidence="14">
    <location>
        <begin position="102"/>
        <end position="121"/>
    </location>
</feature>
<evidence type="ECO:0000256" key="14">
    <source>
        <dbReference type="SAM" id="Phobius"/>
    </source>
</evidence>
<dbReference type="EMBL" id="CAJGYO010000005">
    <property type="protein sequence ID" value="CAD6230422.1"/>
    <property type="molecule type" value="Genomic_DNA"/>
</dbReference>
<dbReference type="Proteomes" id="UP000604825">
    <property type="component" value="Unassembled WGS sequence"/>
</dbReference>
<dbReference type="PROSITE" id="PS50939">
    <property type="entry name" value="CYTOCHROME_B561"/>
    <property type="match status" value="1"/>
</dbReference>
<accession>A0A811NYU4</accession>
<evidence type="ECO:0008006" key="19">
    <source>
        <dbReference type="Google" id="ProtNLM"/>
    </source>
</evidence>
<evidence type="ECO:0000256" key="11">
    <source>
        <dbReference type="ARBA" id="ARBA00022989"/>
    </source>
</evidence>
<keyword evidence="12" id="KW-0408">Iron</keyword>
<comment type="subcellular location">
    <subcellularLocation>
        <location evidence="2">Membrane</location>
        <topology evidence="2">Multi-pass membrane protein</topology>
    </subcellularLocation>
</comment>
<feature type="domain" description="Cytochrome b561" evidence="16">
    <location>
        <begin position="59"/>
        <end position="262"/>
    </location>
</feature>
<keyword evidence="4" id="KW-0813">Transport</keyword>
<organism evidence="17 18">
    <name type="scientific">Miscanthus lutarioriparius</name>
    <dbReference type="NCBI Taxonomy" id="422564"/>
    <lineage>
        <taxon>Eukaryota</taxon>
        <taxon>Viridiplantae</taxon>
        <taxon>Streptophyta</taxon>
        <taxon>Embryophyta</taxon>
        <taxon>Tracheophyta</taxon>
        <taxon>Spermatophyta</taxon>
        <taxon>Magnoliopsida</taxon>
        <taxon>Liliopsida</taxon>
        <taxon>Poales</taxon>
        <taxon>Poaceae</taxon>
        <taxon>PACMAD clade</taxon>
        <taxon>Panicoideae</taxon>
        <taxon>Andropogonodae</taxon>
        <taxon>Andropogoneae</taxon>
        <taxon>Saccharinae</taxon>
        <taxon>Miscanthus</taxon>
    </lineage>
</organism>
<dbReference type="GO" id="GO:0006508">
    <property type="term" value="P:proteolysis"/>
    <property type="evidence" value="ECO:0007669"/>
    <property type="project" value="UniProtKB-KW"/>
</dbReference>
<evidence type="ECO:0000259" key="15">
    <source>
        <dbReference type="PROSITE" id="PS50600"/>
    </source>
</evidence>
<evidence type="ECO:0000259" key="16">
    <source>
        <dbReference type="PROSITE" id="PS50939"/>
    </source>
</evidence>
<keyword evidence="6" id="KW-0645">Protease</keyword>
<evidence type="ECO:0000256" key="10">
    <source>
        <dbReference type="ARBA" id="ARBA00022982"/>
    </source>
</evidence>
<evidence type="ECO:0000256" key="12">
    <source>
        <dbReference type="ARBA" id="ARBA00023004"/>
    </source>
</evidence>
<dbReference type="InterPro" id="IPR006593">
    <property type="entry name" value="Cyt_b561/ferric_Rdtase_TM"/>
</dbReference>
<evidence type="ECO:0000256" key="8">
    <source>
        <dbReference type="ARBA" id="ARBA00022723"/>
    </source>
</evidence>
<comment type="similarity">
    <text evidence="3">Belongs to the peptidase C48 family.</text>
</comment>
<evidence type="ECO:0000256" key="4">
    <source>
        <dbReference type="ARBA" id="ARBA00022448"/>
    </source>
</evidence>
<keyword evidence="8" id="KW-0479">Metal-binding</keyword>
<keyword evidence="18" id="KW-1185">Reference proteome</keyword>
<evidence type="ECO:0000256" key="13">
    <source>
        <dbReference type="ARBA" id="ARBA00023136"/>
    </source>
</evidence>
<keyword evidence="7 14" id="KW-0812">Transmembrane</keyword>
<gene>
    <name evidence="17" type="ORF">NCGR_LOCUS20745</name>
</gene>
<keyword evidence="11 14" id="KW-1133">Transmembrane helix</keyword>
<dbReference type="GO" id="GO:0046872">
    <property type="term" value="F:metal ion binding"/>
    <property type="evidence" value="ECO:0007669"/>
    <property type="project" value="UniProtKB-KW"/>
</dbReference>
<evidence type="ECO:0000256" key="6">
    <source>
        <dbReference type="ARBA" id="ARBA00022670"/>
    </source>
</evidence>
<proteinExistence type="inferred from homology"/>
<reference evidence="17" key="1">
    <citation type="submission" date="2020-10" db="EMBL/GenBank/DDBJ databases">
        <authorList>
            <person name="Han B."/>
            <person name="Lu T."/>
            <person name="Zhao Q."/>
            <person name="Huang X."/>
            <person name="Zhao Y."/>
        </authorList>
    </citation>
    <scope>NUCLEOTIDE SEQUENCE</scope>
</reference>
<dbReference type="GO" id="GO:0020037">
    <property type="term" value="F:heme binding"/>
    <property type="evidence" value="ECO:0007669"/>
    <property type="project" value="TreeGrafter"/>
</dbReference>
<evidence type="ECO:0000256" key="5">
    <source>
        <dbReference type="ARBA" id="ARBA00022617"/>
    </source>
</evidence>
<evidence type="ECO:0000256" key="1">
    <source>
        <dbReference type="ARBA" id="ARBA00001970"/>
    </source>
</evidence>
<dbReference type="Gene3D" id="1.20.120.1770">
    <property type="match status" value="1"/>
</dbReference>
<name>A0A811NYU4_9POAL</name>
<keyword evidence="9" id="KW-0378">Hydrolase</keyword>
<dbReference type="PANTHER" id="PTHR15422">
    <property type="entry name" value="OS05G0565100 PROTEIN"/>
    <property type="match status" value="1"/>
</dbReference>
<comment type="caution">
    <text evidence="17">The sequence shown here is derived from an EMBL/GenBank/DDBJ whole genome shotgun (WGS) entry which is preliminary data.</text>
</comment>
<evidence type="ECO:0000256" key="7">
    <source>
        <dbReference type="ARBA" id="ARBA00022692"/>
    </source>
</evidence>
<dbReference type="SMART" id="SM00665">
    <property type="entry name" value="B561"/>
    <property type="match status" value="1"/>
</dbReference>
<dbReference type="GO" id="GO:0140575">
    <property type="term" value="F:transmembrane monodehydroascorbate reductase activity"/>
    <property type="evidence" value="ECO:0007669"/>
    <property type="project" value="InterPro"/>
</dbReference>
<dbReference type="Pfam" id="PF03188">
    <property type="entry name" value="Cytochrom_B561"/>
    <property type="match status" value="1"/>
</dbReference>
<feature type="transmembrane region" description="Helical" evidence="14">
    <location>
        <begin position="50"/>
        <end position="69"/>
    </location>
</feature>
<dbReference type="CDD" id="cd08760">
    <property type="entry name" value="Cyt_b561_FRRS1_like"/>
    <property type="match status" value="1"/>
</dbReference>
<dbReference type="InterPro" id="IPR003653">
    <property type="entry name" value="Peptidase_C48_C"/>
</dbReference>
<sequence length="781" mass="88199">MGHGVGERGAMAHRGKFSIPYVAQQGFVFVAFEGWSNWLAQMLESGRRRLLLLCASFVLLSLLGPSNGASNSTENLSESRNKTSHTLEMTPKVSFQLKLHALFHWSSFGFLMPLGIILVRMSSKCHNGRCIRALFYCHAISQTVAVLLATGGAVLSLMNFENSFSNSHQRVGLALYGVMWLQPIIGFFRPERGVKVRSLWYFFHWLFGISICTTGIVNVYIGLRTYHERTTKSVRLWTGLLTVEVYYLDNIDHSVSLVDRTSTPRLTFYDNALIDRLTVADTTITTQGAHTFGVQPFKSWSTTCYAAADVRGAPCHNINVPAAGIPNLNIPRLLDLLFEPLDDLTGSHRERVRGFFSEFDHTLSQNKRSIENSIANIVRAQFRLADQCRPFIHELVASQTRDTNIPGHEIYSHGSFVSAGTLLRSQIDQTELVQNDPPLHRGRIIHPQGFSYTETIPTSSASHHSRFEHNSPYAPELPEACSNKIIGKDTTSALKWPILDDLPMFKFPGKRLTKKPSKFYSPFKHGILSRPPPNLEFSLRMHAFLCADDSPLKRKTLMHFGTESLTGRDITLSFGIGKFIDPVFMDAFVKCIAEDDFNIRPECHVFRIFLQPLVSDILKSDSFSIHKTQPQCSQDIVLETIKRCLPTTDLQKAKMIFLPVLHLSHWFVYCINLGQSRVDVLDSMNYTSNNEVTWDTYHSPMGQILMERLSAALSLAAPRKFPQFANWRRVPIRVPFQNNIYDSGIFSIKFIEFYDGSIKGDEGRNATISSLSYFQQSPCSS</sequence>
<evidence type="ECO:0000313" key="18">
    <source>
        <dbReference type="Proteomes" id="UP000604825"/>
    </source>
</evidence>
<dbReference type="Pfam" id="PF02902">
    <property type="entry name" value="Peptidase_C48"/>
    <property type="match status" value="1"/>
</dbReference>
<comment type="cofactor">
    <cofactor evidence="1">
        <name>heme b</name>
        <dbReference type="ChEBI" id="CHEBI:60344"/>
    </cofactor>
</comment>
<dbReference type="Gene3D" id="3.40.395.10">
    <property type="entry name" value="Adenoviral Proteinase, Chain A"/>
    <property type="match status" value="1"/>
</dbReference>
<keyword evidence="13 14" id="KW-0472">Membrane</keyword>
<dbReference type="SUPFAM" id="SSF54001">
    <property type="entry name" value="Cysteine proteinases"/>
    <property type="match status" value="1"/>
</dbReference>
<dbReference type="GO" id="GO:0016020">
    <property type="term" value="C:membrane"/>
    <property type="evidence" value="ECO:0007669"/>
    <property type="project" value="UniProtKB-SubCell"/>
</dbReference>
<dbReference type="AlphaFoldDB" id="A0A811NYU4"/>
<dbReference type="InterPro" id="IPR038765">
    <property type="entry name" value="Papain-like_cys_pep_sf"/>
</dbReference>
<feature type="transmembrane region" description="Helical" evidence="14">
    <location>
        <begin position="170"/>
        <end position="188"/>
    </location>
</feature>